<dbReference type="InterPro" id="IPR052945">
    <property type="entry name" value="Mitotic_Regulator"/>
</dbReference>
<accession>A0A1L9RY35</accession>
<proteinExistence type="predicted"/>
<protein>
    <recommendedName>
        <fullName evidence="4">Cell cycle inhibitor Nif1</fullName>
    </recommendedName>
</protein>
<feature type="compositionally biased region" description="Basic residues" evidence="1">
    <location>
        <begin position="749"/>
        <end position="769"/>
    </location>
</feature>
<feature type="region of interest" description="Disordered" evidence="1">
    <location>
        <begin position="420"/>
        <end position="451"/>
    </location>
</feature>
<feature type="compositionally biased region" description="Low complexity" evidence="1">
    <location>
        <begin position="347"/>
        <end position="358"/>
    </location>
</feature>
<dbReference type="STRING" id="1073089.A0A1L9RY35"/>
<sequence length="769" mass="83812">MERPEFGDIRSPSHDTLRNGIPSPRIEHFDGEVPPALSPLDALAAQGRLLARQLDESMRRDRRMSRLPPSSVARSLSQPRPGYFRSPSSGDSTRSGRAEGPPTPGPAQEQGKGQGHEQGGGIQRRPTQKGNPEMEEPKFRPQSEHPRLSAISDATATQDDHFYDEDATPRNERQSRLHDFNVPRAESPEEDLSMRGSTCEAPRRFYAPDDGPRRFYEASAGVSLITPSRNSSGDSSRLAIPRTLAPPVSPLSRPSSSSRVNHPESSDDDYSSSNAGSTFSQPRKLSSSSAMSLPYSPMSTSNNRSRRSPSMSSETSGGQLPRPSFNFSRPMSRSSTNLSSPTPLAPPQEQEPANQPATMDRLNKPSPIVVPSADMTPRPGEDPTSANSSYVYAKYALPRGRDVSRDSVIFSSLQTPHFQWQEPLFESPPPPSAPPARIARTPSPEAARPVSVYSNKARSMYECPASDRAMLAATPSSPAPSSPANSHKGKERVRLSADVARQPSPARSKNEDKEETASSTGSASTLRPQTAQTTGSGNQTTGSTKAISADEHVSMGIDCHEKGSLNESTYHLRIAAKQDHPTGMLLYALACRHGWGMRPNQREGVRWLRKAVEAVGPELLDNNNTSVPSKAKELQKAYRAQFALSVYELGVSHLNGWGIEQDKGLALRCFEIASQWGDGDAMAEAGFCYAEGVGCKKDLKKAAKFYRQAEAKGINVVGNSWIYKDKYMSDDERSGRSRGRNAGSSEKKPRSKSRTRSIFNRKKPVAAEA</sequence>
<feature type="compositionally biased region" description="Polar residues" evidence="1">
    <location>
        <begin position="271"/>
        <end position="284"/>
    </location>
</feature>
<feature type="compositionally biased region" description="Polar residues" evidence="1">
    <location>
        <begin position="325"/>
        <end position="340"/>
    </location>
</feature>
<feature type="compositionally biased region" description="Polar residues" evidence="1">
    <location>
        <begin position="86"/>
        <end position="95"/>
    </location>
</feature>
<dbReference type="VEuPathDB" id="FungiDB:ASPWEDRAFT_25599"/>
<dbReference type="GeneID" id="63748595"/>
<keyword evidence="3" id="KW-1185">Reference proteome</keyword>
<evidence type="ECO:0000313" key="2">
    <source>
        <dbReference type="EMBL" id="OJJ39803.1"/>
    </source>
</evidence>
<dbReference type="Gene3D" id="1.25.40.10">
    <property type="entry name" value="Tetratricopeptide repeat domain"/>
    <property type="match status" value="1"/>
</dbReference>
<dbReference type="GO" id="GO:0010972">
    <property type="term" value="P:negative regulation of G2/M transition of mitotic cell cycle"/>
    <property type="evidence" value="ECO:0007669"/>
    <property type="project" value="TreeGrafter"/>
</dbReference>
<dbReference type="InterPro" id="IPR006597">
    <property type="entry name" value="Sel1-like"/>
</dbReference>
<feature type="compositionally biased region" description="Low complexity" evidence="1">
    <location>
        <begin position="517"/>
        <end position="544"/>
    </location>
</feature>
<feature type="compositionally biased region" description="Gly residues" evidence="1">
    <location>
        <begin position="112"/>
        <end position="122"/>
    </location>
</feature>
<gene>
    <name evidence="2" type="ORF">ASPWEDRAFT_25599</name>
</gene>
<dbReference type="GO" id="GO:0032153">
    <property type="term" value="C:cell division site"/>
    <property type="evidence" value="ECO:0007669"/>
    <property type="project" value="TreeGrafter"/>
</dbReference>
<organism evidence="2 3">
    <name type="scientific">Aspergillus wentii DTO 134E9</name>
    <dbReference type="NCBI Taxonomy" id="1073089"/>
    <lineage>
        <taxon>Eukaryota</taxon>
        <taxon>Fungi</taxon>
        <taxon>Dikarya</taxon>
        <taxon>Ascomycota</taxon>
        <taxon>Pezizomycotina</taxon>
        <taxon>Eurotiomycetes</taxon>
        <taxon>Eurotiomycetidae</taxon>
        <taxon>Eurotiales</taxon>
        <taxon>Aspergillaceae</taxon>
        <taxon>Aspergillus</taxon>
        <taxon>Aspergillus subgen. Cremei</taxon>
    </lineage>
</organism>
<feature type="compositionally biased region" description="Basic and acidic residues" evidence="1">
    <location>
        <begin position="1"/>
        <end position="17"/>
    </location>
</feature>
<dbReference type="SUPFAM" id="SSF81901">
    <property type="entry name" value="HCP-like"/>
    <property type="match status" value="1"/>
</dbReference>
<feature type="compositionally biased region" description="Low complexity" evidence="1">
    <location>
        <begin position="435"/>
        <end position="444"/>
    </location>
</feature>
<dbReference type="RefSeq" id="XP_040693479.1">
    <property type="nucleotide sequence ID" value="XM_040832747.1"/>
</dbReference>
<dbReference type="EMBL" id="KV878210">
    <property type="protein sequence ID" value="OJJ39803.1"/>
    <property type="molecule type" value="Genomic_DNA"/>
</dbReference>
<reference evidence="3" key="1">
    <citation type="journal article" date="2017" name="Genome Biol.">
        <title>Comparative genomics reveals high biological diversity and specific adaptations in the industrially and medically important fungal genus Aspergillus.</title>
        <authorList>
            <person name="de Vries R.P."/>
            <person name="Riley R."/>
            <person name="Wiebenga A."/>
            <person name="Aguilar-Osorio G."/>
            <person name="Amillis S."/>
            <person name="Uchima C.A."/>
            <person name="Anderluh G."/>
            <person name="Asadollahi M."/>
            <person name="Askin M."/>
            <person name="Barry K."/>
            <person name="Battaglia E."/>
            <person name="Bayram O."/>
            <person name="Benocci T."/>
            <person name="Braus-Stromeyer S.A."/>
            <person name="Caldana C."/>
            <person name="Canovas D."/>
            <person name="Cerqueira G.C."/>
            <person name="Chen F."/>
            <person name="Chen W."/>
            <person name="Choi C."/>
            <person name="Clum A."/>
            <person name="Dos Santos R.A."/>
            <person name="Damasio A.R."/>
            <person name="Diallinas G."/>
            <person name="Emri T."/>
            <person name="Fekete E."/>
            <person name="Flipphi M."/>
            <person name="Freyberg S."/>
            <person name="Gallo A."/>
            <person name="Gournas C."/>
            <person name="Habgood R."/>
            <person name="Hainaut M."/>
            <person name="Harispe M.L."/>
            <person name="Henrissat B."/>
            <person name="Hilden K.S."/>
            <person name="Hope R."/>
            <person name="Hossain A."/>
            <person name="Karabika E."/>
            <person name="Karaffa L."/>
            <person name="Karanyi Z."/>
            <person name="Krasevec N."/>
            <person name="Kuo A."/>
            <person name="Kusch H."/>
            <person name="LaButti K."/>
            <person name="Lagendijk E.L."/>
            <person name="Lapidus A."/>
            <person name="Levasseur A."/>
            <person name="Lindquist E."/>
            <person name="Lipzen A."/>
            <person name="Logrieco A.F."/>
            <person name="MacCabe A."/>
            <person name="Maekelae M.R."/>
            <person name="Malavazi I."/>
            <person name="Melin P."/>
            <person name="Meyer V."/>
            <person name="Mielnichuk N."/>
            <person name="Miskei M."/>
            <person name="Molnar A.P."/>
            <person name="Mule G."/>
            <person name="Ngan C.Y."/>
            <person name="Orejas M."/>
            <person name="Orosz E."/>
            <person name="Ouedraogo J.P."/>
            <person name="Overkamp K.M."/>
            <person name="Park H.-S."/>
            <person name="Perrone G."/>
            <person name="Piumi F."/>
            <person name="Punt P.J."/>
            <person name="Ram A.F."/>
            <person name="Ramon A."/>
            <person name="Rauscher S."/>
            <person name="Record E."/>
            <person name="Riano-Pachon D.M."/>
            <person name="Robert V."/>
            <person name="Roehrig J."/>
            <person name="Ruller R."/>
            <person name="Salamov A."/>
            <person name="Salih N.S."/>
            <person name="Samson R.A."/>
            <person name="Sandor E."/>
            <person name="Sanguinetti M."/>
            <person name="Schuetze T."/>
            <person name="Sepcic K."/>
            <person name="Shelest E."/>
            <person name="Sherlock G."/>
            <person name="Sophianopoulou V."/>
            <person name="Squina F.M."/>
            <person name="Sun H."/>
            <person name="Susca A."/>
            <person name="Todd R.B."/>
            <person name="Tsang A."/>
            <person name="Unkles S.E."/>
            <person name="van de Wiele N."/>
            <person name="van Rossen-Uffink D."/>
            <person name="Oliveira J.V."/>
            <person name="Vesth T.C."/>
            <person name="Visser J."/>
            <person name="Yu J.-H."/>
            <person name="Zhou M."/>
            <person name="Andersen M.R."/>
            <person name="Archer D.B."/>
            <person name="Baker S.E."/>
            <person name="Benoit I."/>
            <person name="Brakhage A.A."/>
            <person name="Braus G.H."/>
            <person name="Fischer R."/>
            <person name="Frisvad J.C."/>
            <person name="Goldman G.H."/>
            <person name="Houbraken J."/>
            <person name="Oakley B."/>
            <person name="Pocsi I."/>
            <person name="Scazzocchio C."/>
            <person name="Seiboth B."/>
            <person name="vanKuyk P.A."/>
            <person name="Wortman J."/>
            <person name="Dyer P.S."/>
            <person name="Grigoriev I.V."/>
        </authorList>
    </citation>
    <scope>NUCLEOTIDE SEQUENCE [LARGE SCALE GENOMIC DNA]</scope>
    <source>
        <strain evidence="3">DTO 134E9</strain>
    </source>
</reference>
<dbReference type="SMART" id="SM00671">
    <property type="entry name" value="SEL1"/>
    <property type="match status" value="3"/>
</dbReference>
<feature type="compositionally biased region" description="Low complexity" evidence="1">
    <location>
        <begin position="250"/>
        <end position="260"/>
    </location>
</feature>
<feature type="region of interest" description="Disordered" evidence="1">
    <location>
        <begin position="1"/>
        <end position="40"/>
    </location>
</feature>
<feature type="region of interest" description="Disordered" evidence="1">
    <location>
        <begin position="471"/>
        <end position="544"/>
    </location>
</feature>
<evidence type="ECO:0008006" key="4">
    <source>
        <dbReference type="Google" id="ProtNLM"/>
    </source>
</evidence>
<feature type="region of interest" description="Disordered" evidence="1">
    <location>
        <begin position="54"/>
        <end position="390"/>
    </location>
</feature>
<dbReference type="Pfam" id="PF08238">
    <property type="entry name" value="Sel1"/>
    <property type="match status" value="3"/>
</dbReference>
<feature type="compositionally biased region" description="Low complexity" evidence="1">
    <location>
        <begin position="285"/>
        <end position="316"/>
    </location>
</feature>
<evidence type="ECO:0000313" key="3">
    <source>
        <dbReference type="Proteomes" id="UP000184383"/>
    </source>
</evidence>
<dbReference type="OrthoDB" id="2384430at2759"/>
<feature type="compositionally biased region" description="Polar residues" evidence="1">
    <location>
        <begin position="225"/>
        <end position="235"/>
    </location>
</feature>
<feature type="compositionally biased region" description="Basic and acidic residues" evidence="1">
    <location>
        <begin position="201"/>
        <end position="216"/>
    </location>
</feature>
<evidence type="ECO:0000256" key="1">
    <source>
        <dbReference type="SAM" id="MobiDB-lite"/>
    </source>
</evidence>
<feature type="compositionally biased region" description="Basic and acidic residues" evidence="1">
    <location>
        <begin position="135"/>
        <end position="147"/>
    </location>
</feature>
<feature type="compositionally biased region" description="Basic and acidic residues" evidence="1">
    <location>
        <begin position="167"/>
        <end position="181"/>
    </location>
</feature>
<name>A0A1L9RY35_ASPWE</name>
<dbReference type="InterPro" id="IPR011990">
    <property type="entry name" value="TPR-like_helical_dom_sf"/>
</dbReference>
<feature type="region of interest" description="Disordered" evidence="1">
    <location>
        <begin position="730"/>
        <end position="769"/>
    </location>
</feature>
<dbReference type="PANTHER" id="PTHR43628:SF11">
    <property type="entry name" value="PROTEIN DSF2"/>
    <property type="match status" value="1"/>
</dbReference>
<dbReference type="Proteomes" id="UP000184383">
    <property type="component" value="Unassembled WGS sequence"/>
</dbReference>
<dbReference type="PANTHER" id="PTHR43628">
    <property type="entry name" value="ACTIVATOR OF C KINASE PROTEIN 1-RELATED"/>
    <property type="match status" value="1"/>
</dbReference>
<dbReference type="FunFam" id="1.25.40.10:FF:000455">
    <property type="entry name" value="Cell cycle inhibitor Nif1, putative"/>
    <property type="match status" value="1"/>
</dbReference>
<dbReference type="AlphaFoldDB" id="A0A1L9RY35"/>